<evidence type="ECO:0000313" key="2">
    <source>
        <dbReference type="Proteomes" id="UP000000428"/>
    </source>
</evidence>
<dbReference type="EMBL" id="BA000030">
    <property type="protein sequence ID" value="BAC67952.1"/>
    <property type="molecule type" value="Genomic_DNA"/>
</dbReference>
<dbReference type="Proteomes" id="UP000000428">
    <property type="component" value="Chromosome"/>
</dbReference>
<sequence>MACDSAALRQPAPSPVLRLLWLRTPLPNLPVRASAADAFTEVLLTDFTAGYCELHLRVLPLRYCSRRPLITAGHPVRSSVPSPSSNNLASKLHHRTVLRTATTGTAARQFVSARPCGLSWLREKP</sequence>
<protein>
    <submittedName>
        <fullName evidence="1">Uncharacterized protein</fullName>
    </submittedName>
</protein>
<dbReference type="KEGG" id="sma:SAVERM_243"/>
<reference evidence="1 2" key="2">
    <citation type="journal article" date="2003" name="Nat. Biotechnol.">
        <title>Complete genome sequence and comparative analysis of the industrial microorganism Streptomyces avermitilis.</title>
        <authorList>
            <person name="Ikeda H."/>
            <person name="Ishikawa J."/>
            <person name="Hanamoto A."/>
            <person name="Shinose M."/>
            <person name="Kikuchi H."/>
            <person name="Shiba T."/>
            <person name="Sakaki Y."/>
            <person name="Hattori M."/>
            <person name="Omura S."/>
        </authorList>
    </citation>
    <scope>NUCLEOTIDE SEQUENCE [LARGE SCALE GENOMIC DNA]</scope>
    <source>
        <strain evidence="2">ATCC 31267 / DSM 46492 / JCM 5070 / NBRC 14893 / NCIMB 12804 / NRRL 8165 / MA-4680</strain>
    </source>
</reference>
<reference evidence="1 2" key="3">
    <citation type="journal article" date="2014" name="J. Ind. Microbiol. Biotechnol.">
        <title>Genome mining of the Streptomyces avermitilis genome and development of genome-minimized hosts for heterologous expression of biosynthetic gene clusters.</title>
        <authorList>
            <person name="Ikeda H."/>
            <person name="Shin-ya K."/>
            <person name="Omura S."/>
        </authorList>
    </citation>
    <scope>NUCLEOTIDE SEQUENCE [LARGE SCALE GENOMIC DNA]</scope>
    <source>
        <strain evidence="2">ATCC 31267 / DSM 46492 / JCM 5070 / NBRC 14893 / NCIMB 12804 / NRRL 8165 / MA-4680</strain>
    </source>
</reference>
<gene>
    <name evidence="1" type="ORF">SAVERM_243</name>
</gene>
<organism evidence="1 2">
    <name type="scientific">Streptomyces avermitilis (strain ATCC 31267 / DSM 46492 / JCM 5070 / NBRC 14893 / NCIMB 12804 / NRRL 8165 / MA-4680)</name>
    <dbReference type="NCBI Taxonomy" id="227882"/>
    <lineage>
        <taxon>Bacteria</taxon>
        <taxon>Bacillati</taxon>
        <taxon>Actinomycetota</taxon>
        <taxon>Actinomycetes</taxon>
        <taxon>Kitasatosporales</taxon>
        <taxon>Streptomycetaceae</taxon>
        <taxon>Streptomyces</taxon>
    </lineage>
</organism>
<dbReference type="HOGENOM" id="CLU_2048368_0_0_11"/>
<dbReference type="eggNOG" id="ENOG5031Y6I">
    <property type="taxonomic scope" value="Bacteria"/>
</dbReference>
<reference evidence="1 2" key="1">
    <citation type="journal article" date="2001" name="Proc. Natl. Acad. Sci. U.S.A.">
        <title>Genome sequence of an industrial microorganism Streptomyces avermitilis: deducing the ability of producing secondary metabolites.</title>
        <authorList>
            <person name="Omura S."/>
            <person name="Ikeda H."/>
            <person name="Ishikawa J."/>
            <person name="Hanamoto A."/>
            <person name="Takahashi C."/>
            <person name="Shinose M."/>
            <person name="Takahashi Y."/>
            <person name="Horikawa H."/>
            <person name="Nakazawa H."/>
            <person name="Osonoe T."/>
            <person name="Kikuchi H."/>
            <person name="Shiba T."/>
            <person name="Sakaki Y."/>
            <person name="Hattori M."/>
        </authorList>
    </citation>
    <scope>NUCLEOTIDE SEQUENCE [LARGE SCALE GENOMIC DNA]</scope>
    <source>
        <strain evidence="2">ATCC 31267 / DSM 46492 / JCM 5070 / NBRC 14893 / NCIMB 12804 / NRRL 8165 / MA-4680</strain>
    </source>
</reference>
<name>Q82RA0_STRAW</name>
<accession>Q82RA0</accession>
<proteinExistence type="predicted"/>
<keyword evidence="2" id="KW-1185">Reference proteome</keyword>
<evidence type="ECO:0000313" key="1">
    <source>
        <dbReference type="EMBL" id="BAC67952.1"/>
    </source>
</evidence>
<dbReference type="AlphaFoldDB" id="Q82RA0"/>